<name>A0A409YC13_9AGAR</name>
<feature type="compositionally biased region" description="Low complexity" evidence="3">
    <location>
        <begin position="742"/>
        <end position="763"/>
    </location>
</feature>
<keyword evidence="2" id="KW-0539">Nucleus</keyword>
<dbReference type="InterPro" id="IPR050613">
    <property type="entry name" value="Sec_Metabolite_Reg"/>
</dbReference>
<dbReference type="InterPro" id="IPR007219">
    <property type="entry name" value="XnlR_reg_dom"/>
</dbReference>
<feature type="region of interest" description="Disordered" evidence="3">
    <location>
        <begin position="164"/>
        <end position="190"/>
    </location>
</feature>
<comment type="caution">
    <text evidence="5">The sequence shown here is derived from an EMBL/GenBank/DDBJ whole genome shotgun (WGS) entry which is preliminary data.</text>
</comment>
<feature type="domain" description="Xylanolytic transcriptional activator regulatory" evidence="4">
    <location>
        <begin position="381"/>
        <end position="454"/>
    </location>
</feature>
<dbReference type="STRING" id="181874.A0A409YC13"/>
<dbReference type="PANTHER" id="PTHR31001">
    <property type="entry name" value="UNCHARACTERIZED TRANSCRIPTIONAL REGULATORY PROTEIN"/>
    <property type="match status" value="1"/>
</dbReference>
<feature type="region of interest" description="Disordered" evidence="3">
    <location>
        <begin position="453"/>
        <end position="475"/>
    </location>
</feature>
<feature type="compositionally biased region" description="Basic and acidic residues" evidence="3">
    <location>
        <begin position="119"/>
        <end position="140"/>
    </location>
</feature>
<evidence type="ECO:0000256" key="1">
    <source>
        <dbReference type="ARBA" id="ARBA00004123"/>
    </source>
</evidence>
<dbReference type="PANTHER" id="PTHR31001:SF56">
    <property type="entry name" value="ZN(2)-C6 FUNGAL-TYPE DOMAIN-CONTAINING PROTEIN"/>
    <property type="match status" value="1"/>
</dbReference>
<proteinExistence type="predicted"/>
<organism evidence="5 6">
    <name type="scientific">Panaeolus cyanescens</name>
    <dbReference type="NCBI Taxonomy" id="181874"/>
    <lineage>
        <taxon>Eukaryota</taxon>
        <taxon>Fungi</taxon>
        <taxon>Dikarya</taxon>
        <taxon>Basidiomycota</taxon>
        <taxon>Agaricomycotina</taxon>
        <taxon>Agaricomycetes</taxon>
        <taxon>Agaricomycetidae</taxon>
        <taxon>Agaricales</taxon>
        <taxon>Agaricineae</taxon>
        <taxon>Galeropsidaceae</taxon>
        <taxon>Panaeolus</taxon>
    </lineage>
</organism>
<dbReference type="Pfam" id="PF04082">
    <property type="entry name" value="Fungal_trans"/>
    <property type="match status" value="1"/>
</dbReference>
<feature type="compositionally biased region" description="Polar residues" evidence="3">
    <location>
        <begin position="684"/>
        <end position="699"/>
    </location>
</feature>
<evidence type="ECO:0000256" key="3">
    <source>
        <dbReference type="SAM" id="MobiDB-lite"/>
    </source>
</evidence>
<protein>
    <recommendedName>
        <fullName evidence="4">Xylanolytic transcriptional activator regulatory domain-containing protein</fullName>
    </recommendedName>
</protein>
<dbReference type="Proteomes" id="UP000284842">
    <property type="component" value="Unassembled WGS sequence"/>
</dbReference>
<dbReference type="GO" id="GO:0005634">
    <property type="term" value="C:nucleus"/>
    <property type="evidence" value="ECO:0007669"/>
    <property type="project" value="UniProtKB-SubCell"/>
</dbReference>
<feature type="compositionally biased region" description="Polar residues" evidence="3">
    <location>
        <begin position="283"/>
        <end position="294"/>
    </location>
</feature>
<feature type="region of interest" description="Disordered" evidence="3">
    <location>
        <begin position="271"/>
        <end position="302"/>
    </location>
</feature>
<evidence type="ECO:0000313" key="5">
    <source>
        <dbReference type="EMBL" id="PPR00530.1"/>
    </source>
</evidence>
<evidence type="ECO:0000259" key="4">
    <source>
        <dbReference type="SMART" id="SM00906"/>
    </source>
</evidence>
<dbReference type="GO" id="GO:0008270">
    <property type="term" value="F:zinc ion binding"/>
    <property type="evidence" value="ECO:0007669"/>
    <property type="project" value="InterPro"/>
</dbReference>
<feature type="region of interest" description="Disordered" evidence="3">
    <location>
        <begin position="682"/>
        <end position="705"/>
    </location>
</feature>
<feature type="compositionally biased region" description="Acidic residues" evidence="3">
    <location>
        <begin position="108"/>
        <end position="117"/>
    </location>
</feature>
<feature type="compositionally biased region" description="Low complexity" evidence="3">
    <location>
        <begin position="455"/>
        <end position="475"/>
    </location>
</feature>
<feature type="region of interest" description="Disordered" evidence="3">
    <location>
        <begin position="99"/>
        <end position="140"/>
    </location>
</feature>
<dbReference type="SMART" id="SM00906">
    <property type="entry name" value="Fungal_trans"/>
    <property type="match status" value="1"/>
</dbReference>
<dbReference type="GO" id="GO:0003677">
    <property type="term" value="F:DNA binding"/>
    <property type="evidence" value="ECO:0007669"/>
    <property type="project" value="InterPro"/>
</dbReference>
<dbReference type="EMBL" id="NHTK01001307">
    <property type="protein sequence ID" value="PPR00530.1"/>
    <property type="molecule type" value="Genomic_DNA"/>
</dbReference>
<dbReference type="OrthoDB" id="424974at2759"/>
<comment type="subcellular location">
    <subcellularLocation>
        <location evidence="1">Nucleus</location>
    </subcellularLocation>
</comment>
<evidence type="ECO:0000313" key="6">
    <source>
        <dbReference type="Proteomes" id="UP000284842"/>
    </source>
</evidence>
<keyword evidence="6" id="KW-1185">Reference proteome</keyword>
<dbReference type="CDD" id="cd12148">
    <property type="entry name" value="fungal_TF_MHR"/>
    <property type="match status" value="1"/>
</dbReference>
<feature type="region of interest" description="Disordered" evidence="3">
    <location>
        <begin position="731"/>
        <end position="836"/>
    </location>
</feature>
<feature type="compositionally biased region" description="Polar residues" evidence="3">
    <location>
        <begin position="775"/>
        <end position="789"/>
    </location>
</feature>
<reference evidence="5 6" key="1">
    <citation type="journal article" date="2018" name="Evol. Lett.">
        <title>Horizontal gene cluster transfer increased hallucinogenic mushroom diversity.</title>
        <authorList>
            <person name="Reynolds H.T."/>
            <person name="Vijayakumar V."/>
            <person name="Gluck-Thaler E."/>
            <person name="Korotkin H.B."/>
            <person name="Matheny P.B."/>
            <person name="Slot J.C."/>
        </authorList>
    </citation>
    <scope>NUCLEOTIDE SEQUENCE [LARGE SCALE GENOMIC DNA]</scope>
    <source>
        <strain evidence="5 6">2629</strain>
    </source>
</reference>
<accession>A0A409YC13</accession>
<feature type="compositionally biased region" description="Acidic residues" evidence="3">
    <location>
        <begin position="170"/>
        <end position="183"/>
    </location>
</feature>
<feature type="compositionally biased region" description="Low complexity" evidence="3">
    <location>
        <begin position="815"/>
        <end position="829"/>
    </location>
</feature>
<dbReference type="GO" id="GO:0006351">
    <property type="term" value="P:DNA-templated transcription"/>
    <property type="evidence" value="ECO:0007669"/>
    <property type="project" value="InterPro"/>
</dbReference>
<feature type="region of interest" description="Disordered" evidence="3">
    <location>
        <begin position="921"/>
        <end position="940"/>
    </location>
</feature>
<sequence length="1110" mass="119769">MPVDNTRVISSRRTQKALTEEELRDIDRKRARGILAAGQGTRFILASTTQLHDKIYEMSNRIRQLEDALAILQSMVSDQRHPLLTDELLRIKFGSEAINARENPTEPAADDEMDGEAGEGGKDGAKRMKGKGKDKGTNEVEKSIDALGTLTLGSSGEVQYFGRSAGSEKADEETPSIPSDDELASPSPQDPYLRHLSAVDRIADLFPFTGKHRRNHAGIALIESFLPSYDQARELCLSYIDHGSLFFRALKKDELLDELLPMIYHRNSTEANAHTHNVDGDPVSSQSPESTTDVPPQAKNVHDPDPSHNLAVLFFVFALGALLDPNRKPFNAEAEKYYDLGRAGLSCRSVYENPGVDSVRAMGLMAAYCSLAGRGYTRDNAWCVMSFAAKLAQSLGLHRDSARWNLDPAIVQRRRSLFWEVFSSDVSNSLALGRPPAIHLSYVDCEFPNEEFPESAASSPSATPSSPSSAPKTPSADFWRMKHSFARDIYNSVAQTTLSADAVDYNVVLDLDKKVREISFPVSFNPYVGKEEVGPAIFHSSHLALRDFYASQHRTVTMIYLHRSFFAQAMLDYPTNPFLSPFAPSFLTAFRCASIIIKASAHLFERSADMALRVWFLMYHTFSAAIIVGTVMTRLPNSNITPIAIRDFDLALSIFERSAPNSQRAKTALNVLTKLKEKAVRISSHLQPNPSQGPSTPGTGTKEEKDKEMFGTMDDLEDDLAIFGGQMKVLDRKGKGGAQGRPQQGSISPQIPQGPAGSPQQQRQRQRSSHRRSESITLTLSPGAPSSTNGISSPVSPEGVSGSPIVPEMPPPSLGTTAATAAPPQGTQTDFQGNAWDLGTGLPEVHPSLITYLSQDVVKRALDFEYGKGNGNTGANTGVGDTPGGGMGGALGGNSFYGAGLGTTAAAGGYGDTRHALGGPSYGWNNPGSGHSSSSVHHHVPTSSLYGPQNMVNTMGVHDGLMNDQGRMQAYSQQGMVGPQSLTSNGRFGAFMPINMMHGMNRGVSHGGDDMSRGYNPGFVETASPSSFMGLQQPGYGGGFMGPPMASSEQVMINPMGPTHMGYNGNRVGMGFNGTDPSRAVEMGLASESGMDLGWVTFMQDCGIMDTQEG</sequence>
<dbReference type="AlphaFoldDB" id="A0A409YC13"/>
<evidence type="ECO:0000256" key="2">
    <source>
        <dbReference type="ARBA" id="ARBA00023242"/>
    </source>
</evidence>
<gene>
    <name evidence="5" type="ORF">CVT24_005504</name>
</gene>
<feature type="compositionally biased region" description="Low complexity" evidence="3">
    <location>
        <begin position="790"/>
        <end position="806"/>
    </location>
</feature>
<dbReference type="InParanoid" id="A0A409YC13"/>